<evidence type="ECO:0000313" key="11">
    <source>
        <dbReference type="Proteomes" id="UP000232693"/>
    </source>
</evidence>
<dbReference type="NCBIfam" id="NF001299">
    <property type="entry name" value="PRK00241.1"/>
    <property type="match status" value="1"/>
</dbReference>
<dbReference type="KEGG" id="kpd:CW740_09380"/>
<organism evidence="10 11">
    <name type="scientific">Kangiella profundi</name>
    <dbReference type="NCBI Taxonomy" id="1561924"/>
    <lineage>
        <taxon>Bacteria</taxon>
        <taxon>Pseudomonadati</taxon>
        <taxon>Pseudomonadota</taxon>
        <taxon>Gammaproteobacteria</taxon>
        <taxon>Kangiellales</taxon>
        <taxon>Kangiellaceae</taxon>
        <taxon>Kangiella</taxon>
    </lineage>
</organism>
<comment type="cofactor">
    <cofactor evidence="1">
        <name>Mg(2+)</name>
        <dbReference type="ChEBI" id="CHEBI:18420"/>
    </cofactor>
</comment>
<dbReference type="SUPFAM" id="SSF55811">
    <property type="entry name" value="Nudix"/>
    <property type="match status" value="1"/>
</dbReference>
<keyword evidence="8" id="KW-0520">NAD</keyword>
<evidence type="ECO:0000256" key="4">
    <source>
        <dbReference type="ARBA" id="ARBA00012381"/>
    </source>
</evidence>
<proteinExistence type="inferred from homology"/>
<evidence type="ECO:0000313" key="10">
    <source>
        <dbReference type="EMBL" id="AUD79439.1"/>
    </source>
</evidence>
<evidence type="ECO:0000256" key="3">
    <source>
        <dbReference type="ARBA" id="ARBA00009595"/>
    </source>
</evidence>
<sequence length="300" mass="34386">MFALQFDQLDRQAELRANPSELRELAQQKNSLILPVYHQKLLSGDNGLIWLSWNNLQNKVSTVQDKHLIYIGKVTIEGRPQHYFSYRLTKPEEFIQAFPEAGLKGLRELFPDLNETQSYLANVAIGIEHWHNTHQFCGYCGHATYSKLAGFVRQCSNPNCAKEHFPRTDAAVICAISFQDKILLGRQASWPEKRYSVIAGFVEPGESLEQAVAREADEEVGLEVTNIQYFSSQPWPFPQSLMTGFTADATHSNIRLKDQELEHADWFSRQQLIDLIANGELILPYRYSISRALVENWRSQ</sequence>
<dbReference type="AlphaFoldDB" id="A0A2K9AZZ3"/>
<dbReference type="InterPro" id="IPR015797">
    <property type="entry name" value="NUDIX_hydrolase-like_dom_sf"/>
</dbReference>
<dbReference type="GO" id="GO:0035529">
    <property type="term" value="F:NADH pyrophosphatase activity"/>
    <property type="evidence" value="ECO:0007669"/>
    <property type="project" value="TreeGrafter"/>
</dbReference>
<reference evidence="10 11" key="1">
    <citation type="submission" date="2017-12" db="EMBL/GenBank/DDBJ databases">
        <title>Kangiella profundi FT102 completed genome.</title>
        <authorList>
            <person name="Xu J."/>
            <person name="Wang J."/>
            <person name="Lu Y."/>
        </authorList>
    </citation>
    <scope>NUCLEOTIDE SEQUENCE [LARGE SCALE GENOMIC DNA]</scope>
    <source>
        <strain evidence="10 11">FT102</strain>
    </source>
</reference>
<evidence type="ECO:0000256" key="5">
    <source>
        <dbReference type="ARBA" id="ARBA00022723"/>
    </source>
</evidence>
<evidence type="ECO:0000256" key="8">
    <source>
        <dbReference type="ARBA" id="ARBA00023027"/>
    </source>
</evidence>
<dbReference type="GO" id="GO:0046872">
    <property type="term" value="F:metal ion binding"/>
    <property type="evidence" value="ECO:0007669"/>
    <property type="project" value="UniProtKB-KW"/>
</dbReference>
<dbReference type="PROSITE" id="PS00893">
    <property type="entry name" value="NUDIX_BOX"/>
    <property type="match status" value="1"/>
</dbReference>
<protein>
    <recommendedName>
        <fullName evidence="4">NAD(+) diphosphatase</fullName>
        <ecNumber evidence="4">3.6.1.22</ecNumber>
    </recommendedName>
</protein>
<keyword evidence="11" id="KW-1185">Reference proteome</keyword>
<keyword evidence="7" id="KW-0460">Magnesium</keyword>
<dbReference type="PRINTS" id="PR00502">
    <property type="entry name" value="NUDIXFAMILY"/>
</dbReference>
<dbReference type="GO" id="GO:0006742">
    <property type="term" value="P:NADP+ catabolic process"/>
    <property type="evidence" value="ECO:0007669"/>
    <property type="project" value="TreeGrafter"/>
</dbReference>
<dbReference type="InterPro" id="IPR050241">
    <property type="entry name" value="NAD-cap_RNA_hydrolase_NudC"/>
</dbReference>
<gene>
    <name evidence="10" type="ORF">CW740_09380</name>
</gene>
<keyword evidence="5" id="KW-0479">Metal-binding</keyword>
<evidence type="ECO:0000256" key="9">
    <source>
        <dbReference type="ARBA" id="ARBA00023679"/>
    </source>
</evidence>
<comment type="cofactor">
    <cofactor evidence="2">
        <name>Zn(2+)</name>
        <dbReference type="ChEBI" id="CHEBI:29105"/>
    </cofactor>
</comment>
<comment type="catalytic activity">
    <reaction evidence="9">
        <text>a 5'-end NAD(+)-phospho-ribonucleoside in mRNA + H2O = a 5'-end phospho-adenosine-phospho-ribonucleoside in mRNA + beta-nicotinamide D-ribonucleotide + 2 H(+)</text>
        <dbReference type="Rhea" id="RHEA:60876"/>
        <dbReference type="Rhea" id="RHEA-COMP:15698"/>
        <dbReference type="Rhea" id="RHEA-COMP:15719"/>
        <dbReference type="ChEBI" id="CHEBI:14649"/>
        <dbReference type="ChEBI" id="CHEBI:15377"/>
        <dbReference type="ChEBI" id="CHEBI:15378"/>
        <dbReference type="ChEBI" id="CHEBI:144029"/>
        <dbReference type="ChEBI" id="CHEBI:144051"/>
    </reaction>
    <physiologicalReaction direction="left-to-right" evidence="9">
        <dbReference type="Rhea" id="RHEA:60877"/>
    </physiologicalReaction>
</comment>
<keyword evidence="6" id="KW-0378">Hydrolase</keyword>
<dbReference type="RefSeq" id="WP_106647252.1">
    <property type="nucleotide sequence ID" value="NZ_BMGO01000001.1"/>
</dbReference>
<comment type="similarity">
    <text evidence="3">Belongs to the Nudix hydrolase family. NudC subfamily.</text>
</comment>
<evidence type="ECO:0000256" key="2">
    <source>
        <dbReference type="ARBA" id="ARBA00001947"/>
    </source>
</evidence>
<evidence type="ECO:0000256" key="6">
    <source>
        <dbReference type="ARBA" id="ARBA00022801"/>
    </source>
</evidence>
<dbReference type="PROSITE" id="PS51462">
    <property type="entry name" value="NUDIX"/>
    <property type="match status" value="1"/>
</dbReference>
<dbReference type="Gene3D" id="3.90.79.20">
    <property type="match status" value="1"/>
</dbReference>
<dbReference type="CDD" id="cd03429">
    <property type="entry name" value="NUDIX_NADH_pyrophosphatase_Nudt13"/>
    <property type="match status" value="1"/>
</dbReference>
<dbReference type="Pfam" id="PF09297">
    <property type="entry name" value="Zn_ribbon_NUD"/>
    <property type="match status" value="1"/>
</dbReference>
<accession>A0A2K9AZZ3</accession>
<dbReference type="InterPro" id="IPR000086">
    <property type="entry name" value="NUDIX_hydrolase_dom"/>
</dbReference>
<dbReference type="EMBL" id="CP025120">
    <property type="protein sequence ID" value="AUD79439.1"/>
    <property type="molecule type" value="Genomic_DNA"/>
</dbReference>
<dbReference type="InterPro" id="IPR015376">
    <property type="entry name" value="Znr_NADH_PPase"/>
</dbReference>
<dbReference type="PANTHER" id="PTHR42904">
    <property type="entry name" value="NUDIX HYDROLASE, NUDC SUBFAMILY"/>
    <property type="match status" value="1"/>
</dbReference>
<dbReference type="OrthoDB" id="9791656at2"/>
<evidence type="ECO:0000256" key="1">
    <source>
        <dbReference type="ARBA" id="ARBA00001946"/>
    </source>
</evidence>
<dbReference type="EC" id="3.6.1.22" evidence="4"/>
<dbReference type="PANTHER" id="PTHR42904:SF6">
    <property type="entry name" value="NAD-CAPPED RNA HYDROLASE NUDT12"/>
    <property type="match status" value="1"/>
</dbReference>
<dbReference type="InterPro" id="IPR020476">
    <property type="entry name" value="Nudix_hydrolase"/>
</dbReference>
<dbReference type="Pfam" id="PF00293">
    <property type="entry name" value="NUDIX"/>
    <property type="match status" value="1"/>
</dbReference>
<dbReference type="GO" id="GO:0005829">
    <property type="term" value="C:cytosol"/>
    <property type="evidence" value="ECO:0007669"/>
    <property type="project" value="TreeGrafter"/>
</dbReference>
<dbReference type="GO" id="GO:0019677">
    <property type="term" value="P:NAD+ catabolic process"/>
    <property type="evidence" value="ECO:0007669"/>
    <property type="project" value="TreeGrafter"/>
</dbReference>
<dbReference type="Proteomes" id="UP000232693">
    <property type="component" value="Chromosome"/>
</dbReference>
<evidence type="ECO:0000256" key="7">
    <source>
        <dbReference type="ARBA" id="ARBA00022842"/>
    </source>
</evidence>
<name>A0A2K9AZZ3_9GAMM</name>
<dbReference type="Gene3D" id="3.90.79.10">
    <property type="entry name" value="Nucleoside Triphosphate Pyrophosphohydrolase"/>
    <property type="match status" value="1"/>
</dbReference>
<dbReference type="InterPro" id="IPR049734">
    <property type="entry name" value="NudC-like_C"/>
</dbReference>
<dbReference type="InterPro" id="IPR020084">
    <property type="entry name" value="NUDIX_hydrolase_CS"/>
</dbReference>